<evidence type="ECO:0000313" key="3">
    <source>
        <dbReference type="Proteomes" id="UP000323856"/>
    </source>
</evidence>
<dbReference type="RefSeq" id="WP_149618276.1">
    <property type="nucleotide sequence ID" value="NZ_JBITUG010000012.1"/>
</dbReference>
<dbReference type="SUPFAM" id="SSF51726">
    <property type="entry name" value="UROD/MetE-like"/>
    <property type="match status" value="1"/>
</dbReference>
<dbReference type="InterPro" id="IPR038071">
    <property type="entry name" value="UROD/MetE-like_sf"/>
</dbReference>
<organism evidence="2 3">
    <name type="scientific">Paeniglutamicibacter gangotriensis</name>
    <dbReference type="NCBI Taxonomy" id="254787"/>
    <lineage>
        <taxon>Bacteria</taxon>
        <taxon>Bacillati</taxon>
        <taxon>Actinomycetota</taxon>
        <taxon>Actinomycetes</taxon>
        <taxon>Micrococcales</taxon>
        <taxon>Micrococcaceae</taxon>
        <taxon>Paeniglutamicibacter</taxon>
    </lineage>
</organism>
<dbReference type="OrthoDB" id="5242426at2"/>
<dbReference type="EMBL" id="VOBL01000001">
    <property type="protein sequence ID" value="KAA0979657.1"/>
    <property type="molecule type" value="Genomic_DNA"/>
</dbReference>
<dbReference type="Proteomes" id="UP000323856">
    <property type="component" value="Unassembled WGS sequence"/>
</dbReference>
<evidence type="ECO:0000256" key="1">
    <source>
        <dbReference type="SAM" id="MobiDB-lite"/>
    </source>
</evidence>
<dbReference type="Gene3D" id="3.20.20.210">
    <property type="match status" value="1"/>
</dbReference>
<comment type="caution">
    <text evidence="2">The sequence shown here is derived from an EMBL/GenBank/DDBJ whole genome shotgun (WGS) entry which is preliminary data.</text>
</comment>
<reference evidence="2 3" key="1">
    <citation type="submission" date="2019-07" db="EMBL/GenBank/DDBJ databases">
        <title>Analysis of the biochemical properties, biological activity and biotechnological potential of siderophores and biosurfactants produced by Antarctic psychrotolerant bacteria.</title>
        <authorList>
            <person name="Styczynski M."/>
            <person name="Krucon T."/>
            <person name="Decewicz P."/>
            <person name="Dziewit L."/>
        </authorList>
    </citation>
    <scope>NUCLEOTIDE SEQUENCE [LARGE SCALE GENOMIC DNA]</scope>
    <source>
        <strain evidence="2 3">ANT_H27</strain>
    </source>
</reference>
<name>A0A5B0EKW3_9MICC</name>
<feature type="region of interest" description="Disordered" evidence="1">
    <location>
        <begin position="1"/>
        <end position="35"/>
    </location>
</feature>
<gene>
    <name evidence="2" type="ORF">FQ154_00365</name>
</gene>
<accession>A0A5B0EKW3</accession>
<dbReference type="AlphaFoldDB" id="A0A5B0EKW3"/>
<evidence type="ECO:0008006" key="4">
    <source>
        <dbReference type="Google" id="ProtNLM"/>
    </source>
</evidence>
<protein>
    <recommendedName>
        <fullName evidence="4">Cobalamin-independent methionine synthase MetE C-terminal/archaeal domain-containing protein</fullName>
    </recommendedName>
</protein>
<proteinExistence type="predicted"/>
<evidence type="ECO:0000313" key="2">
    <source>
        <dbReference type="EMBL" id="KAA0979657.1"/>
    </source>
</evidence>
<sequence length="358" mass="36876">MQHLDDRQRQQTPPEPAPRPVRASALGPMPGTDPMESVLVIRGEIGAPNLPHLQQLPGRGVGSDATGRGAQLLEELAVDLRPHGWKLSDAPGIDAKRAASALRTDLNVLADAIGAEESGGNALKIQFPGPATLAANLYLHHGERAISDHGARRDVAQSLALGAARHVADVARMTGGQKITVYLEEPDAAAVLGGLLPTASGYRTLRSVPAAELRSWWSELIEALRGAGADEIVIGAQGAPGSWITLAGTALEAGADSLGANAAALTVPGWELLASAVESGKGLWLGCLDPAAEPAGTVEAVQAIRSPWRQLGLPDSALGALVLTPTHGLGESSPARASALLGKLAEYSEALNQVRVDG</sequence>